<dbReference type="PANTHER" id="PTHR11795:SF450">
    <property type="entry name" value="ABC TRANSPORTER PERMEASE PROTEIN"/>
    <property type="match status" value="1"/>
</dbReference>
<evidence type="ECO:0000256" key="6">
    <source>
        <dbReference type="ARBA" id="ARBA00022989"/>
    </source>
</evidence>
<dbReference type="InterPro" id="IPR001851">
    <property type="entry name" value="ABC_transp_permease"/>
</dbReference>
<evidence type="ECO:0000313" key="10">
    <source>
        <dbReference type="EMBL" id="ATY84912.1"/>
    </source>
</evidence>
<dbReference type="Pfam" id="PF02653">
    <property type="entry name" value="BPD_transp_2"/>
    <property type="match status" value="1"/>
</dbReference>
<reference evidence="10" key="2">
    <citation type="journal article" date="2018" name="Genome Announc.">
        <title>Complete Genome Sequence of Kyrpidia sp. Strain EA-1, a Thermophilic Knallgas Bacterium, Isolated from the Azores.</title>
        <authorList>
            <person name="Reiner J.E."/>
            <person name="Lapp C.J."/>
            <person name="Bunk B."/>
            <person name="Sproer C."/>
            <person name="Overmann J."/>
            <person name="Gescher J."/>
        </authorList>
    </citation>
    <scope>NUCLEOTIDE SEQUENCE</scope>
    <source>
        <strain evidence="10">EA-1</strain>
    </source>
</reference>
<evidence type="ECO:0000256" key="4">
    <source>
        <dbReference type="ARBA" id="ARBA00022692"/>
    </source>
</evidence>
<feature type="transmembrane region" description="Helical" evidence="9">
    <location>
        <begin position="141"/>
        <end position="158"/>
    </location>
</feature>
<feature type="transmembrane region" description="Helical" evidence="9">
    <location>
        <begin position="6"/>
        <end position="29"/>
    </location>
</feature>
<dbReference type="OrthoDB" id="9807115at2"/>
<keyword evidence="6 9" id="KW-1133">Transmembrane helix</keyword>
<evidence type="ECO:0000313" key="13">
    <source>
        <dbReference type="Proteomes" id="UP000502196"/>
    </source>
</evidence>
<protein>
    <submittedName>
        <fullName evidence="10">Branched-chain amino acid ABC transporter permease</fullName>
    </submittedName>
</protein>
<dbReference type="PANTHER" id="PTHR11795">
    <property type="entry name" value="BRANCHED-CHAIN AMINO ACID TRANSPORT SYSTEM PERMEASE PROTEIN LIVH"/>
    <property type="match status" value="1"/>
</dbReference>
<dbReference type="RefSeq" id="WP_100667716.1">
    <property type="nucleotide sequence ID" value="NZ_CP024955.1"/>
</dbReference>
<feature type="transmembrane region" description="Helical" evidence="9">
    <location>
        <begin position="95"/>
        <end position="113"/>
    </location>
</feature>
<dbReference type="GO" id="GO:0022857">
    <property type="term" value="F:transmembrane transporter activity"/>
    <property type="evidence" value="ECO:0007669"/>
    <property type="project" value="InterPro"/>
</dbReference>
<dbReference type="Proteomes" id="UP000231932">
    <property type="component" value="Chromosome"/>
</dbReference>
<evidence type="ECO:0000313" key="11">
    <source>
        <dbReference type="EMBL" id="CAB3393178.1"/>
    </source>
</evidence>
<evidence type="ECO:0000256" key="3">
    <source>
        <dbReference type="ARBA" id="ARBA00022475"/>
    </source>
</evidence>
<gene>
    <name evidence="11" type="ORF">COOX1_1780</name>
    <name evidence="10" type="ORF">CVV65_08250</name>
</gene>
<keyword evidence="7 9" id="KW-0472">Membrane</keyword>
<accession>A0A2K8N8Z5</accession>
<dbReference type="GO" id="GO:0006865">
    <property type="term" value="P:amino acid transport"/>
    <property type="evidence" value="ECO:0007669"/>
    <property type="project" value="UniProtKB-KW"/>
</dbReference>
<keyword evidence="12" id="KW-1185">Reference proteome</keyword>
<evidence type="ECO:0000313" key="12">
    <source>
        <dbReference type="Proteomes" id="UP000231932"/>
    </source>
</evidence>
<dbReference type="CDD" id="cd06582">
    <property type="entry name" value="TM_PBP1_LivH_like"/>
    <property type="match status" value="1"/>
</dbReference>
<dbReference type="EMBL" id="CP024955">
    <property type="protein sequence ID" value="ATY84912.1"/>
    <property type="molecule type" value="Genomic_DNA"/>
</dbReference>
<feature type="transmembrane region" description="Helical" evidence="9">
    <location>
        <begin position="179"/>
        <end position="205"/>
    </location>
</feature>
<feature type="transmembrane region" description="Helical" evidence="9">
    <location>
        <begin position="64"/>
        <end position="83"/>
    </location>
</feature>
<evidence type="ECO:0000256" key="9">
    <source>
        <dbReference type="SAM" id="Phobius"/>
    </source>
</evidence>
<evidence type="ECO:0000256" key="8">
    <source>
        <dbReference type="ARBA" id="ARBA00037998"/>
    </source>
</evidence>
<feature type="transmembrane region" description="Helical" evidence="9">
    <location>
        <begin position="225"/>
        <end position="248"/>
    </location>
</feature>
<comment type="subcellular location">
    <subcellularLocation>
        <location evidence="1">Cell membrane</location>
        <topology evidence="1">Multi-pass membrane protein</topology>
    </subcellularLocation>
</comment>
<dbReference type="GO" id="GO:0005886">
    <property type="term" value="C:plasma membrane"/>
    <property type="evidence" value="ECO:0007669"/>
    <property type="project" value="UniProtKB-SubCell"/>
</dbReference>
<feature type="transmembrane region" description="Helical" evidence="9">
    <location>
        <begin position="260"/>
        <end position="276"/>
    </location>
</feature>
<dbReference type="Proteomes" id="UP000502196">
    <property type="component" value="Chromosome"/>
</dbReference>
<keyword evidence="5" id="KW-0029">Amino-acid transport</keyword>
<evidence type="ECO:0000256" key="7">
    <source>
        <dbReference type="ARBA" id="ARBA00023136"/>
    </source>
</evidence>
<organism evidence="10 12">
    <name type="scientific">Kyrpidia spormannii</name>
    <dbReference type="NCBI Taxonomy" id="2055160"/>
    <lineage>
        <taxon>Bacteria</taxon>
        <taxon>Bacillati</taxon>
        <taxon>Bacillota</taxon>
        <taxon>Bacilli</taxon>
        <taxon>Bacillales</taxon>
        <taxon>Alicyclobacillaceae</taxon>
        <taxon>Kyrpidia</taxon>
    </lineage>
</organism>
<keyword evidence="3" id="KW-1003">Cell membrane</keyword>
<dbReference type="EMBL" id="LR792683">
    <property type="protein sequence ID" value="CAB3393178.1"/>
    <property type="molecule type" value="Genomic_DNA"/>
</dbReference>
<proteinExistence type="inferred from homology"/>
<name>A0A2K8N8Z5_9BACL</name>
<evidence type="ECO:0000256" key="5">
    <source>
        <dbReference type="ARBA" id="ARBA00022970"/>
    </source>
</evidence>
<evidence type="ECO:0000256" key="2">
    <source>
        <dbReference type="ARBA" id="ARBA00022448"/>
    </source>
</evidence>
<dbReference type="AlphaFoldDB" id="A0A2K8N8Z5"/>
<dbReference type="InterPro" id="IPR052157">
    <property type="entry name" value="BCAA_transport_permease"/>
</dbReference>
<dbReference type="KEGG" id="kyr:CVV65_08250"/>
<sequence length="289" mass="29853">MADTLQLVLSGLALGGIYALIAVGFVTVFKVCGLINFAQGDFATVGALSLAMFFAIGLPTWLALLGAIVVAAIVGGVLHRVFLDRLRDQAETVQIIATIGLSIVLQSVGQLLMGSQPRAVPPFLPGQPYHLMGGAVPRQDVVILVAVAVLFVLLYFFFEKSYAGAALRAVMLNRDSARLLGISARSMATFSFIIGASVAGLGGAVIAPVTLVSYDMGLTLGLKGFVAAVVGGLSDVPGAVAGAFILGLLESVGAGFVSSAYKEAIAFVVLIVILLWRPNGLFGKSADRV</sequence>
<comment type="similarity">
    <text evidence="8">Belongs to the binding-protein-dependent transport system permease family. LivHM subfamily.</text>
</comment>
<keyword evidence="4 9" id="KW-0812">Transmembrane</keyword>
<reference evidence="11 13" key="3">
    <citation type="submission" date="2020-04" db="EMBL/GenBank/DDBJ databases">
        <authorList>
            <person name="Hogendoorn C."/>
        </authorList>
    </citation>
    <scope>NUCLEOTIDE SEQUENCE [LARGE SCALE GENOMIC DNA]</scope>
    <source>
        <strain evidence="11">COOX1</strain>
    </source>
</reference>
<keyword evidence="2" id="KW-0813">Transport</keyword>
<reference evidence="12" key="1">
    <citation type="submission" date="2017-11" db="EMBL/GenBank/DDBJ databases">
        <title>Complete Genome Sequence of Kyrpidia sp. Strain EA-1, a thermophilic, hydrogen-oxidizing Bacterium, isolated from the Azores.</title>
        <authorList>
            <person name="Reiner J.E."/>
            <person name="Lapp C.J."/>
            <person name="Bunk B."/>
            <person name="Gescher J."/>
        </authorList>
    </citation>
    <scope>NUCLEOTIDE SEQUENCE [LARGE SCALE GENOMIC DNA]</scope>
    <source>
        <strain evidence="12">EA-1</strain>
    </source>
</reference>
<evidence type="ECO:0000256" key="1">
    <source>
        <dbReference type="ARBA" id="ARBA00004651"/>
    </source>
</evidence>